<proteinExistence type="predicted"/>
<name>W7E332_BIPV3</name>
<dbReference type="RefSeq" id="XP_014552203.1">
    <property type="nucleotide sequence ID" value="XM_014696717.1"/>
</dbReference>
<evidence type="ECO:0000256" key="1">
    <source>
        <dbReference type="SAM" id="MobiDB-lite"/>
    </source>
</evidence>
<dbReference type="Proteomes" id="UP000054337">
    <property type="component" value="Unassembled WGS sequence"/>
</dbReference>
<protein>
    <submittedName>
        <fullName evidence="2">Uncharacterized protein</fullName>
    </submittedName>
</protein>
<dbReference type="HOGENOM" id="CLU_3111828_0_0_1"/>
<dbReference type="AlphaFoldDB" id="W7E332"/>
<feature type="region of interest" description="Disordered" evidence="1">
    <location>
        <begin position="24"/>
        <end position="43"/>
    </location>
</feature>
<evidence type="ECO:0000313" key="2">
    <source>
        <dbReference type="EMBL" id="EUN22621.1"/>
    </source>
</evidence>
<feature type="non-terminal residue" evidence="2">
    <location>
        <position position="1"/>
    </location>
</feature>
<gene>
    <name evidence="2" type="ORF">COCVIDRAFT_110889</name>
</gene>
<reference evidence="2 3" key="1">
    <citation type="journal article" date="2013" name="PLoS Genet.">
        <title>Comparative genome structure, secondary metabolite, and effector coding capacity across Cochliobolus pathogens.</title>
        <authorList>
            <person name="Condon B.J."/>
            <person name="Leng Y."/>
            <person name="Wu D."/>
            <person name="Bushley K.E."/>
            <person name="Ohm R.A."/>
            <person name="Otillar R."/>
            <person name="Martin J."/>
            <person name="Schackwitz W."/>
            <person name="Grimwood J."/>
            <person name="MohdZainudin N."/>
            <person name="Xue C."/>
            <person name="Wang R."/>
            <person name="Manning V.A."/>
            <person name="Dhillon B."/>
            <person name="Tu Z.J."/>
            <person name="Steffenson B.J."/>
            <person name="Salamov A."/>
            <person name="Sun H."/>
            <person name="Lowry S."/>
            <person name="LaButti K."/>
            <person name="Han J."/>
            <person name="Copeland A."/>
            <person name="Lindquist E."/>
            <person name="Barry K."/>
            <person name="Schmutz J."/>
            <person name="Baker S.E."/>
            <person name="Ciuffetti L.M."/>
            <person name="Grigoriev I.V."/>
            <person name="Zhong S."/>
            <person name="Turgeon B.G."/>
        </authorList>
    </citation>
    <scope>NUCLEOTIDE SEQUENCE [LARGE SCALE GENOMIC DNA]</scope>
    <source>
        <strain evidence="2 3">FI3</strain>
    </source>
</reference>
<feature type="compositionally biased region" description="Polar residues" evidence="1">
    <location>
        <begin position="30"/>
        <end position="42"/>
    </location>
</feature>
<dbReference type="EMBL" id="KI968806">
    <property type="protein sequence ID" value="EUN22621.1"/>
    <property type="molecule type" value="Genomic_DNA"/>
</dbReference>
<accession>W7E332</accession>
<evidence type="ECO:0000313" key="3">
    <source>
        <dbReference type="Proteomes" id="UP000054337"/>
    </source>
</evidence>
<sequence length="51" mass="5637">DSGATHLPCMHMYAYRARGIDDRRQAGSPWRSSGSRLPSPTRGTACCVTWL</sequence>
<dbReference type="GeneID" id="26249870"/>
<organism evidence="2 3">
    <name type="scientific">Bipolaris victoriae (strain FI3)</name>
    <name type="common">Victoria blight of oats agent</name>
    <name type="synonym">Cochliobolus victoriae</name>
    <dbReference type="NCBI Taxonomy" id="930091"/>
    <lineage>
        <taxon>Eukaryota</taxon>
        <taxon>Fungi</taxon>
        <taxon>Dikarya</taxon>
        <taxon>Ascomycota</taxon>
        <taxon>Pezizomycotina</taxon>
        <taxon>Dothideomycetes</taxon>
        <taxon>Pleosporomycetidae</taxon>
        <taxon>Pleosporales</taxon>
        <taxon>Pleosporineae</taxon>
        <taxon>Pleosporaceae</taxon>
        <taxon>Bipolaris</taxon>
    </lineage>
</organism>
<keyword evidence="3" id="KW-1185">Reference proteome</keyword>